<evidence type="ECO:0000313" key="2">
    <source>
        <dbReference type="EMBL" id="PKI52320.1"/>
    </source>
</evidence>
<feature type="transmembrane region" description="Helical" evidence="1">
    <location>
        <begin position="26"/>
        <end position="48"/>
    </location>
</feature>
<dbReference type="AlphaFoldDB" id="A0A2I0J8V4"/>
<dbReference type="EMBL" id="PGOL01001939">
    <property type="protein sequence ID" value="PKI52320.1"/>
    <property type="molecule type" value="Genomic_DNA"/>
</dbReference>
<name>A0A2I0J8V4_PUNGR</name>
<evidence type="ECO:0000313" key="3">
    <source>
        <dbReference type="Proteomes" id="UP000233551"/>
    </source>
</evidence>
<keyword evidence="1" id="KW-0812">Transmembrane</keyword>
<keyword evidence="1" id="KW-1133">Transmembrane helix</keyword>
<dbReference type="Proteomes" id="UP000233551">
    <property type="component" value="Unassembled WGS sequence"/>
</dbReference>
<evidence type="ECO:0000256" key="1">
    <source>
        <dbReference type="SAM" id="Phobius"/>
    </source>
</evidence>
<comment type="caution">
    <text evidence="2">The sequence shown here is derived from an EMBL/GenBank/DDBJ whole genome shotgun (WGS) entry which is preliminary data.</text>
</comment>
<protein>
    <submittedName>
        <fullName evidence="2">Uncharacterized protein</fullName>
    </submittedName>
</protein>
<reference evidence="2 3" key="1">
    <citation type="submission" date="2017-11" db="EMBL/GenBank/DDBJ databases">
        <title>De-novo sequencing of pomegranate (Punica granatum L.) genome.</title>
        <authorList>
            <person name="Akparov Z."/>
            <person name="Amiraslanov A."/>
            <person name="Hajiyeva S."/>
            <person name="Abbasov M."/>
            <person name="Kaur K."/>
            <person name="Hamwieh A."/>
            <person name="Solovyev V."/>
            <person name="Salamov A."/>
            <person name="Braich B."/>
            <person name="Kosarev P."/>
            <person name="Mahmoud A."/>
            <person name="Hajiyev E."/>
            <person name="Babayeva S."/>
            <person name="Izzatullayeva V."/>
            <person name="Mammadov A."/>
            <person name="Mammadov A."/>
            <person name="Sharifova S."/>
            <person name="Ojaghi J."/>
            <person name="Eynullazada K."/>
            <person name="Bayramov B."/>
            <person name="Abdulazimova A."/>
            <person name="Shahmuradov I."/>
        </authorList>
    </citation>
    <scope>NUCLEOTIDE SEQUENCE [LARGE SCALE GENOMIC DNA]</scope>
    <source>
        <strain evidence="3">cv. AG2017</strain>
        <tissue evidence="2">Leaf</tissue>
    </source>
</reference>
<gene>
    <name evidence="2" type="ORF">CRG98_027246</name>
</gene>
<keyword evidence="3" id="KW-1185">Reference proteome</keyword>
<organism evidence="2 3">
    <name type="scientific">Punica granatum</name>
    <name type="common">Pomegranate</name>
    <dbReference type="NCBI Taxonomy" id="22663"/>
    <lineage>
        <taxon>Eukaryota</taxon>
        <taxon>Viridiplantae</taxon>
        <taxon>Streptophyta</taxon>
        <taxon>Embryophyta</taxon>
        <taxon>Tracheophyta</taxon>
        <taxon>Spermatophyta</taxon>
        <taxon>Magnoliopsida</taxon>
        <taxon>eudicotyledons</taxon>
        <taxon>Gunneridae</taxon>
        <taxon>Pentapetalae</taxon>
        <taxon>rosids</taxon>
        <taxon>malvids</taxon>
        <taxon>Myrtales</taxon>
        <taxon>Lythraceae</taxon>
        <taxon>Punica</taxon>
    </lineage>
</organism>
<proteinExistence type="predicted"/>
<keyword evidence="1" id="KW-0472">Membrane</keyword>
<accession>A0A2I0J8V4</accession>
<sequence length="77" mass="9296">MAILIFTINFARRKMWKSLPVEGKQALATMTFFLFFFFLFFMFLFVLLRGDDDVIYTVVMFKKLQAQRAVRSLAWRR</sequence>